<sequence>MSLEYLEGKSVLITGGTGSFGQACVENLLNNSNARRIIIFSRDELKQSEMASRLAAHDSRLRFFIGDVRDKDRLERAFEGVDYVIHAAALKQVPILEYNPSEAIKTNVLGTQNVIDAAINKKVKRVLLISTDKAANPANLYGATKLCAEKLMVNGNFYSGESGTRLSVVRYGNVLGSRGSLLHIINKQRERGEVTITHEDMTRFWITLDQGVKFVLDVLEKMHGGEIFVPKIPSMKIKDFMMIMAPDCQLKVIGIRPGEKLHEVLVTPEEARRTKEFDEFFVILPEHQWLEDYVNYSNGVGLQDNTPFASNTNTVWLDSESLKRLLGIL</sequence>
<dbReference type="InterPro" id="IPR020025">
    <property type="entry name" value="PseB"/>
</dbReference>
<evidence type="ECO:0000313" key="3">
    <source>
        <dbReference type="EMBL" id="OGH84093.1"/>
    </source>
</evidence>
<dbReference type="InterPro" id="IPR057326">
    <property type="entry name" value="KR_dom"/>
</dbReference>
<evidence type="ECO:0000256" key="1">
    <source>
        <dbReference type="ARBA" id="ARBA00007430"/>
    </source>
</evidence>
<evidence type="ECO:0000313" key="4">
    <source>
        <dbReference type="Proteomes" id="UP000176300"/>
    </source>
</evidence>
<accession>A0A1F6NJW3</accession>
<dbReference type="InterPro" id="IPR003869">
    <property type="entry name" value="Polysac_CapD-like"/>
</dbReference>
<dbReference type="SUPFAM" id="SSF51735">
    <property type="entry name" value="NAD(P)-binding Rossmann-fold domains"/>
    <property type="match status" value="1"/>
</dbReference>
<comment type="similarity">
    <text evidence="1">Belongs to the polysaccharide synthase family.</text>
</comment>
<reference evidence="3 4" key="1">
    <citation type="journal article" date="2016" name="Nat. Commun.">
        <title>Thousands of microbial genomes shed light on interconnected biogeochemical processes in an aquifer system.</title>
        <authorList>
            <person name="Anantharaman K."/>
            <person name="Brown C.T."/>
            <person name="Hug L.A."/>
            <person name="Sharon I."/>
            <person name="Castelle C.J."/>
            <person name="Probst A.J."/>
            <person name="Thomas B.C."/>
            <person name="Singh A."/>
            <person name="Wilkins M.J."/>
            <person name="Karaoz U."/>
            <person name="Brodie E.L."/>
            <person name="Williams K.H."/>
            <person name="Hubbard S.S."/>
            <person name="Banfield J.F."/>
        </authorList>
    </citation>
    <scope>NUCLEOTIDE SEQUENCE [LARGE SCALE GENOMIC DNA]</scope>
</reference>
<comment type="caution">
    <text evidence="3">The sequence shown here is derived from an EMBL/GenBank/DDBJ whole genome shotgun (WGS) entry which is preliminary data.</text>
</comment>
<evidence type="ECO:0000259" key="2">
    <source>
        <dbReference type="SMART" id="SM00822"/>
    </source>
</evidence>
<dbReference type="Pfam" id="PF02719">
    <property type="entry name" value="Polysacc_synt_2"/>
    <property type="match status" value="1"/>
</dbReference>
<proteinExistence type="inferred from homology"/>
<protein>
    <submittedName>
        <fullName evidence="3">UDP-N-acetylglucosamine 4,6-dehydratase (Inverting)</fullName>
    </submittedName>
</protein>
<dbReference type="NCBIfam" id="TIGR03589">
    <property type="entry name" value="PseB"/>
    <property type="match status" value="1"/>
</dbReference>
<dbReference type="InterPro" id="IPR051203">
    <property type="entry name" value="Polysaccharide_Synthase-Rel"/>
</dbReference>
<gene>
    <name evidence="3" type="ORF">A2373_00345</name>
</gene>
<dbReference type="InterPro" id="IPR036291">
    <property type="entry name" value="NAD(P)-bd_dom_sf"/>
</dbReference>
<dbReference type="PANTHER" id="PTHR43318">
    <property type="entry name" value="UDP-N-ACETYLGLUCOSAMINE 4,6-DEHYDRATASE"/>
    <property type="match status" value="1"/>
</dbReference>
<dbReference type="CDD" id="cd05237">
    <property type="entry name" value="UDP_invert_4-6DH_SDR_e"/>
    <property type="match status" value="1"/>
</dbReference>
<dbReference type="STRING" id="1798697.A2373_00345"/>
<dbReference type="Gene3D" id="3.40.50.720">
    <property type="entry name" value="NAD(P)-binding Rossmann-like Domain"/>
    <property type="match status" value="1"/>
</dbReference>
<dbReference type="PANTHER" id="PTHR43318:SF2">
    <property type="entry name" value="UDP-N-ACETYLGLUCOSAMINE 4,6-DEHYDRATASE (INVERTING)"/>
    <property type="match status" value="1"/>
</dbReference>
<dbReference type="EMBL" id="MFQS01000002">
    <property type="protein sequence ID" value="OGH84093.1"/>
    <property type="molecule type" value="Genomic_DNA"/>
</dbReference>
<feature type="domain" description="Ketoreductase" evidence="2">
    <location>
        <begin position="9"/>
        <end position="177"/>
    </location>
</feature>
<dbReference type="SMART" id="SM00822">
    <property type="entry name" value="PKS_KR"/>
    <property type="match status" value="1"/>
</dbReference>
<name>A0A1F6NJW3_9BACT</name>
<dbReference type="AlphaFoldDB" id="A0A1F6NJW3"/>
<dbReference type="Proteomes" id="UP000176300">
    <property type="component" value="Unassembled WGS sequence"/>
</dbReference>
<organism evidence="3 4">
    <name type="scientific">Candidatus Magasanikbacteria bacterium RIFOXYB1_FULL_40_15</name>
    <dbReference type="NCBI Taxonomy" id="1798697"/>
    <lineage>
        <taxon>Bacteria</taxon>
        <taxon>Candidatus Magasanikiibacteriota</taxon>
    </lineage>
</organism>